<evidence type="ECO:0000313" key="2">
    <source>
        <dbReference type="Proteomes" id="UP000290572"/>
    </source>
</evidence>
<dbReference type="EMBL" id="QBIY01012622">
    <property type="protein sequence ID" value="RXN21088.1"/>
    <property type="molecule type" value="Genomic_DNA"/>
</dbReference>
<dbReference type="Proteomes" id="UP000290572">
    <property type="component" value="Unassembled WGS sequence"/>
</dbReference>
<evidence type="ECO:0000313" key="1">
    <source>
        <dbReference type="EMBL" id="RXN21088.1"/>
    </source>
</evidence>
<protein>
    <submittedName>
        <fullName evidence="1">Uncharacterized protein</fullName>
    </submittedName>
</protein>
<name>A0A498MIF0_LABRO</name>
<comment type="caution">
    <text evidence="1">The sequence shown here is derived from an EMBL/GenBank/DDBJ whole genome shotgun (WGS) entry which is preliminary data.</text>
</comment>
<reference evidence="1 2" key="1">
    <citation type="submission" date="2018-03" db="EMBL/GenBank/DDBJ databases">
        <title>Draft genome sequence of Rohu Carp (Labeo rohita).</title>
        <authorList>
            <person name="Das P."/>
            <person name="Kushwaha B."/>
            <person name="Joshi C.G."/>
            <person name="Kumar D."/>
            <person name="Nagpure N.S."/>
            <person name="Sahoo L."/>
            <person name="Das S.P."/>
            <person name="Bit A."/>
            <person name="Patnaik S."/>
            <person name="Meher P.K."/>
            <person name="Jayasankar P."/>
            <person name="Koringa P.G."/>
            <person name="Patel N.V."/>
            <person name="Hinsu A.T."/>
            <person name="Kumar R."/>
            <person name="Pandey M."/>
            <person name="Agarwal S."/>
            <person name="Srivastava S."/>
            <person name="Singh M."/>
            <person name="Iquebal M.A."/>
            <person name="Jaiswal S."/>
            <person name="Angadi U.B."/>
            <person name="Kumar N."/>
            <person name="Raza M."/>
            <person name="Shah T.M."/>
            <person name="Rai A."/>
            <person name="Jena J.K."/>
        </authorList>
    </citation>
    <scope>NUCLEOTIDE SEQUENCE [LARGE SCALE GENOMIC DNA]</scope>
    <source>
        <strain evidence="1">DASCIFA01</strain>
        <tissue evidence="1">Testis</tissue>
    </source>
</reference>
<proteinExistence type="predicted"/>
<organism evidence="1 2">
    <name type="scientific">Labeo rohita</name>
    <name type="common">Indian major carp</name>
    <name type="synonym">Cyprinus rohita</name>
    <dbReference type="NCBI Taxonomy" id="84645"/>
    <lineage>
        <taxon>Eukaryota</taxon>
        <taxon>Metazoa</taxon>
        <taxon>Chordata</taxon>
        <taxon>Craniata</taxon>
        <taxon>Vertebrata</taxon>
        <taxon>Euteleostomi</taxon>
        <taxon>Actinopterygii</taxon>
        <taxon>Neopterygii</taxon>
        <taxon>Teleostei</taxon>
        <taxon>Ostariophysi</taxon>
        <taxon>Cypriniformes</taxon>
        <taxon>Cyprinidae</taxon>
        <taxon>Labeoninae</taxon>
        <taxon>Labeonini</taxon>
        <taxon>Labeo</taxon>
    </lineage>
</organism>
<sequence>MTSTADSGLAGPLRPTLDLMANNDWNNRLNLNGPRTALSGEGDDIFGLRNDRGNVSKGRKEHPGIYLCMCGYGGGAWDEACFCGSESKSSTALFLHTTKRHCAVRSVTII</sequence>
<gene>
    <name evidence="1" type="ORF">ROHU_024474</name>
</gene>
<dbReference type="AlphaFoldDB" id="A0A498MIF0"/>
<accession>A0A498MIF0</accession>
<keyword evidence="2" id="KW-1185">Reference proteome</keyword>